<feature type="transmembrane region" description="Helical" evidence="1">
    <location>
        <begin position="20"/>
        <end position="41"/>
    </location>
</feature>
<dbReference type="AlphaFoldDB" id="B7I0Q1"/>
<organism evidence="2 3">
    <name type="scientific">Bacillus cereus (strain AH187)</name>
    <dbReference type="NCBI Taxonomy" id="405534"/>
    <lineage>
        <taxon>Bacteria</taxon>
        <taxon>Bacillati</taxon>
        <taxon>Bacillota</taxon>
        <taxon>Bacilli</taxon>
        <taxon>Bacillales</taxon>
        <taxon>Bacillaceae</taxon>
        <taxon>Bacillus</taxon>
        <taxon>Bacillus cereus group</taxon>
    </lineage>
</organism>
<dbReference type="KEGG" id="bcr:BCAH187_D0020"/>
<name>B7I0Q1_BACC7</name>
<dbReference type="EMBL" id="CP001178">
    <property type="protein sequence ID" value="ACJ82580.1"/>
    <property type="molecule type" value="Genomic_DNA"/>
</dbReference>
<reference evidence="2 3" key="1">
    <citation type="submission" date="2008-10" db="EMBL/GenBank/DDBJ databases">
        <title>Genome sequence of Bacillus cereus AH187.</title>
        <authorList>
            <person name="Dodson R.J."/>
            <person name="Durkin A.S."/>
            <person name="Rosovitz M.J."/>
            <person name="Rasko D.A."/>
            <person name="Kolsto A.B."/>
            <person name="Okstad O.A."/>
            <person name="Ravel J."/>
            <person name="Sutton G."/>
        </authorList>
    </citation>
    <scope>NUCLEOTIDE SEQUENCE [LARGE SCALE GENOMIC DNA]</scope>
    <source>
        <strain evidence="2 3">AH187</strain>
        <plasmid evidence="3">Plasmid pAH187_12</plasmid>
    </source>
</reference>
<evidence type="ECO:0000256" key="1">
    <source>
        <dbReference type="SAM" id="Phobius"/>
    </source>
</evidence>
<keyword evidence="1" id="KW-0812">Transmembrane</keyword>
<keyword evidence="1" id="KW-1133">Transmembrane helix</keyword>
<accession>B7I0Q1</accession>
<sequence>MITEKITKTRFTINVNIGNIIHFVLILFGLGIHVAGISKVIGVYEFNFLLCVICFIFVSLHFACMYFILYIFTRDKK</sequence>
<geneLocation type="plasmid" evidence="2 3">
    <name>pAH187_12</name>
</geneLocation>
<keyword evidence="1" id="KW-0472">Membrane</keyword>
<feature type="transmembrane region" description="Helical" evidence="1">
    <location>
        <begin position="47"/>
        <end position="72"/>
    </location>
</feature>
<protein>
    <submittedName>
        <fullName evidence="2">Uncharacterized protein</fullName>
    </submittedName>
</protein>
<evidence type="ECO:0000313" key="2">
    <source>
        <dbReference type="EMBL" id="ACJ82580.1"/>
    </source>
</evidence>
<proteinExistence type="predicted"/>
<evidence type="ECO:0000313" key="3">
    <source>
        <dbReference type="Proteomes" id="UP000002214"/>
    </source>
</evidence>
<gene>
    <name evidence="2" type="ordered locus">BCAH187_D0020</name>
</gene>
<dbReference type="Proteomes" id="UP000002214">
    <property type="component" value="Plasmid pAH187_12"/>
</dbReference>
<dbReference type="HOGENOM" id="CLU_2630554_0_0_9"/>
<keyword evidence="2" id="KW-0614">Plasmid</keyword>